<protein>
    <submittedName>
        <fullName evidence="1">Uncharacterized protein</fullName>
    </submittedName>
</protein>
<evidence type="ECO:0000313" key="2">
    <source>
        <dbReference type="Proteomes" id="UP000289794"/>
    </source>
</evidence>
<evidence type="ECO:0000313" key="1">
    <source>
        <dbReference type="EMBL" id="QBE95225.1"/>
    </source>
</evidence>
<proteinExistence type="predicted"/>
<reference evidence="1 2" key="1">
    <citation type="submission" date="2019-01" db="EMBL/GenBank/DDBJ databases">
        <title>PMF-metabolizing Aryl O-demethylase.</title>
        <authorList>
            <person name="Kim M."/>
        </authorList>
    </citation>
    <scope>NUCLEOTIDE SEQUENCE [LARGE SCALE GENOMIC DNA]</scope>
    <source>
        <strain evidence="1 2">PMF1</strain>
    </source>
</reference>
<gene>
    <name evidence="1" type="ORF">PMF13cell1_00739</name>
</gene>
<dbReference type="KEGG" id="bpro:PMF13cell1_00739"/>
<dbReference type="AlphaFoldDB" id="A0A4P6LUA2"/>
<organism evidence="1 2">
    <name type="scientific">Blautia producta</name>
    <dbReference type="NCBI Taxonomy" id="33035"/>
    <lineage>
        <taxon>Bacteria</taxon>
        <taxon>Bacillati</taxon>
        <taxon>Bacillota</taxon>
        <taxon>Clostridia</taxon>
        <taxon>Lachnospirales</taxon>
        <taxon>Lachnospiraceae</taxon>
        <taxon>Blautia</taxon>
    </lineage>
</organism>
<dbReference type="RefSeq" id="WP_130179839.1">
    <property type="nucleotide sequence ID" value="NZ_CP035945.1"/>
</dbReference>
<name>A0A4P6LUA2_9FIRM</name>
<accession>A0A4P6LUA2</accession>
<sequence length="148" mass="16487">MTKKVVEIQEKAEPAYMLRNLAAKDVFPMVKIISKIGINEFMNAFEAEEIKKLVSAISTDDEAKEEDSGEKDGMTVIGISVALNIANTLLGHLGDCEQEIYAFLCGLSGKSKEELMEMPMNTFLEMVVDVFKKEEFRGFIGVVSRLVK</sequence>
<dbReference type="EMBL" id="CP035945">
    <property type="protein sequence ID" value="QBE95225.1"/>
    <property type="molecule type" value="Genomic_DNA"/>
</dbReference>
<dbReference type="Proteomes" id="UP000289794">
    <property type="component" value="Chromosome"/>
</dbReference>